<evidence type="ECO:0000313" key="2">
    <source>
        <dbReference type="EMBL" id="SHO56911.1"/>
    </source>
</evidence>
<dbReference type="OrthoDB" id="7852312at2"/>
<organism evidence="2 3">
    <name type="scientific">Vibrio quintilis</name>
    <dbReference type="NCBI Taxonomy" id="1117707"/>
    <lineage>
        <taxon>Bacteria</taxon>
        <taxon>Pseudomonadati</taxon>
        <taxon>Pseudomonadota</taxon>
        <taxon>Gammaproteobacteria</taxon>
        <taxon>Vibrionales</taxon>
        <taxon>Vibrionaceae</taxon>
        <taxon>Vibrio</taxon>
    </lineage>
</organism>
<dbReference type="PANTHER" id="PTHR43792:SF1">
    <property type="entry name" value="N-ACETYLTRANSFERASE DOMAIN-CONTAINING PROTEIN"/>
    <property type="match status" value="1"/>
</dbReference>
<feature type="domain" description="N-acetyltransferase" evidence="1">
    <location>
        <begin position="8"/>
        <end position="166"/>
    </location>
</feature>
<dbReference type="PROSITE" id="PS51186">
    <property type="entry name" value="GNAT"/>
    <property type="match status" value="1"/>
</dbReference>
<name>A0A1M7YWB4_9VIBR</name>
<gene>
    <name evidence="2" type="ORF">VQ7734_02680</name>
</gene>
<accession>A0A1M7YWB4</accession>
<dbReference type="SUPFAM" id="SSF55729">
    <property type="entry name" value="Acyl-CoA N-acyltransferases (Nat)"/>
    <property type="match status" value="1"/>
</dbReference>
<reference evidence="3" key="1">
    <citation type="submission" date="2016-12" db="EMBL/GenBank/DDBJ databases">
        <authorList>
            <person name="Rodrigo-Torres L."/>
            <person name="Arahal R.D."/>
            <person name="Lucena T."/>
        </authorList>
    </citation>
    <scope>NUCLEOTIDE SEQUENCE [LARGE SCALE GENOMIC DNA]</scope>
</reference>
<keyword evidence="2" id="KW-0808">Transferase</keyword>
<protein>
    <submittedName>
        <fullName evidence="2">Acetyltransferase (GNAT) family protein</fullName>
    </submittedName>
</protein>
<dbReference type="InterPro" id="IPR016181">
    <property type="entry name" value="Acyl_CoA_acyltransferase"/>
</dbReference>
<dbReference type="Pfam" id="PF13302">
    <property type="entry name" value="Acetyltransf_3"/>
    <property type="match status" value="1"/>
</dbReference>
<evidence type="ECO:0000313" key="3">
    <source>
        <dbReference type="Proteomes" id="UP000184600"/>
    </source>
</evidence>
<dbReference type="InterPro" id="IPR051531">
    <property type="entry name" value="N-acetyltransferase"/>
</dbReference>
<sequence>MEITSERLIMRPLRVSDRTFFESLYTDSRVIRFCFDPPGPDEIEQKFQSRLYPWTSDSENWLCLVITKKTSGEPVGITGFFLQDGIAEVGFLLSAEHHGRQYGTESLKALIQWTVETCDITAFQAVVTAGNIASERVLEKCGFELIEVEPDAYMIGGKLYADHLYTLVF</sequence>
<keyword evidence="3" id="KW-1185">Reference proteome</keyword>
<evidence type="ECO:0000259" key="1">
    <source>
        <dbReference type="PROSITE" id="PS51186"/>
    </source>
</evidence>
<dbReference type="InterPro" id="IPR000182">
    <property type="entry name" value="GNAT_dom"/>
</dbReference>
<dbReference type="Gene3D" id="3.40.630.30">
    <property type="match status" value="1"/>
</dbReference>
<dbReference type="RefSeq" id="WP_073583370.1">
    <property type="nucleotide sequence ID" value="NZ_AP024898.1"/>
</dbReference>
<dbReference type="STRING" id="1117707.VQ7734_02680"/>
<dbReference type="EMBL" id="FRFG01000031">
    <property type="protein sequence ID" value="SHO56911.1"/>
    <property type="molecule type" value="Genomic_DNA"/>
</dbReference>
<dbReference type="PANTHER" id="PTHR43792">
    <property type="entry name" value="GNAT FAMILY, PUTATIVE (AFU_ORTHOLOGUE AFUA_3G00765)-RELATED-RELATED"/>
    <property type="match status" value="1"/>
</dbReference>
<proteinExistence type="predicted"/>
<dbReference type="GO" id="GO:0016747">
    <property type="term" value="F:acyltransferase activity, transferring groups other than amino-acyl groups"/>
    <property type="evidence" value="ECO:0007669"/>
    <property type="project" value="InterPro"/>
</dbReference>
<dbReference type="AlphaFoldDB" id="A0A1M7YWB4"/>
<dbReference type="Proteomes" id="UP000184600">
    <property type="component" value="Unassembled WGS sequence"/>
</dbReference>